<keyword evidence="2" id="KW-1185">Reference proteome</keyword>
<dbReference type="EMBL" id="WVTB01000086">
    <property type="protein sequence ID" value="KAF3799135.1"/>
    <property type="molecule type" value="Genomic_DNA"/>
</dbReference>
<comment type="caution">
    <text evidence="1">The sequence shown here is derived from an EMBL/GenBank/DDBJ whole genome shotgun (WGS) entry which is preliminary data.</text>
</comment>
<accession>A0A8H4C8B4</accession>
<proteinExistence type="predicted"/>
<evidence type="ECO:0000313" key="2">
    <source>
        <dbReference type="Proteomes" id="UP000613401"/>
    </source>
</evidence>
<organism evidence="1 2">
    <name type="scientific">Colletotrichum gloeosporioides</name>
    <name type="common">Anthracnose fungus</name>
    <name type="synonym">Glomerella cingulata</name>
    <dbReference type="NCBI Taxonomy" id="474922"/>
    <lineage>
        <taxon>Eukaryota</taxon>
        <taxon>Fungi</taxon>
        <taxon>Dikarya</taxon>
        <taxon>Ascomycota</taxon>
        <taxon>Pezizomycotina</taxon>
        <taxon>Sordariomycetes</taxon>
        <taxon>Hypocreomycetidae</taxon>
        <taxon>Glomerellales</taxon>
        <taxon>Glomerellaceae</taxon>
        <taxon>Colletotrichum</taxon>
        <taxon>Colletotrichum gloeosporioides species complex</taxon>
    </lineage>
</organism>
<dbReference type="RefSeq" id="XP_045258295.1">
    <property type="nucleotide sequence ID" value="XM_045415122.1"/>
</dbReference>
<protein>
    <submittedName>
        <fullName evidence="1">Uncharacterized protein</fullName>
    </submittedName>
</protein>
<evidence type="ECO:0000313" key="1">
    <source>
        <dbReference type="EMBL" id="KAF3799135.1"/>
    </source>
</evidence>
<sequence>MATPRNRNGGFKLPTHPCTLATEINCALQRLQQPQGPYVHPRTISFKDGQGKAFWDNLPDRADRDLVGNFTRISHQDRQCWIGFFSVPERNWVGSGNEWDKFVWHCFAAMVVLDETKGKHLFIYDNDTKYGTTADLRVKTMLWGLQKSLWEELKKRSGSVTVWYSTDTRHRGTNKCLQHALRQAQKWSLEPDRKLSTSDEKPDSRTIGYVQLDA</sequence>
<gene>
    <name evidence="1" type="ORF">GCG54_00015317</name>
</gene>
<dbReference type="GeneID" id="69022422"/>
<dbReference type="Proteomes" id="UP000613401">
    <property type="component" value="Unassembled WGS sequence"/>
</dbReference>
<reference evidence="1" key="1">
    <citation type="journal article" date="2020" name="Phytopathology">
        <title>Genome sequence and comparative analysis of Colletotrichum gloeosporioides isolated from Liriodendron leaves.</title>
        <authorList>
            <person name="Fu F.F."/>
            <person name="Hao Z."/>
            <person name="Wang P."/>
            <person name="Lu Y."/>
            <person name="Xue L.J."/>
            <person name="Wei G."/>
            <person name="Tian Y."/>
            <person name="Baishi H."/>
            <person name="Xu H."/>
            <person name="Shi J."/>
            <person name="Cheng T."/>
            <person name="Wang G."/>
            <person name="Yi Y."/>
            <person name="Chen J."/>
        </authorList>
    </citation>
    <scope>NUCLEOTIDE SEQUENCE</scope>
    <source>
        <strain evidence="1">Lc1</strain>
    </source>
</reference>
<name>A0A8H4C8B4_COLGL</name>
<dbReference type="AlphaFoldDB" id="A0A8H4C8B4"/>
<reference evidence="1" key="2">
    <citation type="submission" date="2020-03" db="EMBL/GenBank/DDBJ databases">
        <authorList>
            <person name="Fu F.-F."/>
            <person name="Chen J."/>
        </authorList>
    </citation>
    <scope>NUCLEOTIDE SEQUENCE</scope>
    <source>
        <strain evidence="1">Lc1</strain>
    </source>
</reference>